<dbReference type="NCBIfam" id="NF003465">
    <property type="entry name" value="PRK05089.1"/>
    <property type="match status" value="1"/>
</dbReference>
<dbReference type="Gene3D" id="2.60.370.10">
    <property type="entry name" value="Ctag/Cox11"/>
    <property type="match status" value="1"/>
</dbReference>
<feature type="transmembrane region" description="Helical" evidence="10">
    <location>
        <begin position="20"/>
        <end position="40"/>
    </location>
</feature>
<keyword evidence="7 10" id="KW-1133">Transmembrane helix</keyword>
<evidence type="ECO:0000256" key="4">
    <source>
        <dbReference type="ARBA" id="ARBA00015384"/>
    </source>
</evidence>
<dbReference type="EMBL" id="CP016268">
    <property type="protein sequence ID" value="ANO52828.1"/>
    <property type="molecule type" value="Genomic_DNA"/>
</dbReference>
<sequence>MSKRGTSANNDNRSLATRLLLMAVGMFGFGFLLVPLYDVFCDLTGFGGRTNETAVVMEENRDASREIQLEFVTTVNEFAPFAFEPMVESMTVQAGGLYEAVFTARNLTGRSKIAQAVPSVAPSIAGSFFKKLDCFCFTNQEFAANEERELLVRFIVDSELPDYVDTLTLSYTFFDTARLTDNRQQAATSTHSNQ</sequence>
<dbReference type="InterPro" id="IPR007533">
    <property type="entry name" value="Cyt_c_oxidase_assmbl_CtaG"/>
</dbReference>
<accession>A0A193LK70</accession>
<evidence type="ECO:0000256" key="8">
    <source>
        <dbReference type="ARBA" id="ARBA00023008"/>
    </source>
</evidence>
<proteinExistence type="inferred from homology"/>
<evidence type="ECO:0000256" key="2">
    <source>
        <dbReference type="ARBA" id="ARBA00004382"/>
    </source>
</evidence>
<keyword evidence="12" id="KW-1185">Reference proteome</keyword>
<dbReference type="InterPro" id="IPR023471">
    <property type="entry name" value="CtaG/Cox11_dom_sf"/>
</dbReference>
<keyword evidence="6" id="KW-0735">Signal-anchor</keyword>
<evidence type="ECO:0000313" key="11">
    <source>
        <dbReference type="EMBL" id="ANO52828.1"/>
    </source>
</evidence>
<reference evidence="11 12" key="1">
    <citation type="submission" date="2016-06" db="EMBL/GenBank/DDBJ databases">
        <title>Complete genome sequence of a deep-branching marine Gamma Proteobacterium Woeseia oceani type strain XK5.</title>
        <authorList>
            <person name="Mu D."/>
            <person name="Du Z."/>
        </authorList>
    </citation>
    <scope>NUCLEOTIDE SEQUENCE [LARGE SCALE GENOMIC DNA]</scope>
    <source>
        <strain evidence="11 12">XK5</strain>
    </source>
</reference>
<dbReference type="Proteomes" id="UP000092695">
    <property type="component" value="Chromosome"/>
</dbReference>
<evidence type="ECO:0000256" key="6">
    <source>
        <dbReference type="ARBA" id="ARBA00022968"/>
    </source>
</evidence>
<dbReference type="OrthoDB" id="9804841at2"/>
<comment type="subcellular location">
    <subcellularLocation>
        <location evidence="2">Cell inner membrane</location>
        <topology evidence="2">Single-pass type II membrane protein</topology>
        <orientation evidence="2">Periplasmic side</orientation>
    </subcellularLocation>
</comment>
<dbReference type="KEGG" id="woc:BA177_18010"/>
<keyword evidence="8" id="KW-0186">Copper</keyword>
<dbReference type="SUPFAM" id="SSF110111">
    <property type="entry name" value="Ctag/Cox11"/>
    <property type="match status" value="1"/>
</dbReference>
<evidence type="ECO:0000256" key="7">
    <source>
        <dbReference type="ARBA" id="ARBA00022989"/>
    </source>
</evidence>
<dbReference type="Pfam" id="PF04442">
    <property type="entry name" value="CtaG_Cox11"/>
    <property type="match status" value="1"/>
</dbReference>
<dbReference type="PANTHER" id="PTHR21320:SF3">
    <property type="entry name" value="CYTOCHROME C OXIDASE ASSEMBLY PROTEIN COX11, MITOCHONDRIAL-RELATED"/>
    <property type="match status" value="1"/>
</dbReference>
<gene>
    <name evidence="11" type="ORF">BA177_18010</name>
</gene>
<evidence type="ECO:0000256" key="10">
    <source>
        <dbReference type="SAM" id="Phobius"/>
    </source>
</evidence>
<dbReference type="PANTHER" id="PTHR21320">
    <property type="entry name" value="CYTOCHROME C OXIDASE ASSEMBLY PROTEIN COX11-RELATED"/>
    <property type="match status" value="1"/>
</dbReference>
<comment type="function">
    <text evidence="1">Exerts its effect at some terminal stage of cytochrome c oxidase synthesis, probably by being involved in the insertion of the copper B into subunit I.</text>
</comment>
<evidence type="ECO:0000256" key="3">
    <source>
        <dbReference type="ARBA" id="ARBA00009620"/>
    </source>
</evidence>
<dbReference type="GO" id="GO:0005507">
    <property type="term" value="F:copper ion binding"/>
    <property type="evidence" value="ECO:0007669"/>
    <property type="project" value="InterPro"/>
</dbReference>
<protein>
    <recommendedName>
        <fullName evidence="4">Cytochrome c oxidase assembly protein CtaG</fullName>
    </recommendedName>
</protein>
<evidence type="ECO:0000256" key="5">
    <source>
        <dbReference type="ARBA" id="ARBA00022692"/>
    </source>
</evidence>
<dbReference type="GO" id="GO:0005886">
    <property type="term" value="C:plasma membrane"/>
    <property type="evidence" value="ECO:0007669"/>
    <property type="project" value="UniProtKB-SubCell"/>
</dbReference>
<evidence type="ECO:0000256" key="1">
    <source>
        <dbReference type="ARBA" id="ARBA00004007"/>
    </source>
</evidence>
<name>A0A193LK70_9GAMM</name>
<comment type="similarity">
    <text evidence="3">Belongs to the COX11/CtaG family.</text>
</comment>
<keyword evidence="9 10" id="KW-0472">Membrane</keyword>
<evidence type="ECO:0000256" key="9">
    <source>
        <dbReference type="ARBA" id="ARBA00023136"/>
    </source>
</evidence>
<dbReference type="PIRSF" id="PIRSF005413">
    <property type="entry name" value="COX11"/>
    <property type="match status" value="1"/>
</dbReference>
<dbReference type="AlphaFoldDB" id="A0A193LK70"/>
<dbReference type="STRING" id="1548547.BA177_18010"/>
<evidence type="ECO:0000313" key="12">
    <source>
        <dbReference type="Proteomes" id="UP000092695"/>
    </source>
</evidence>
<keyword evidence="5 10" id="KW-0812">Transmembrane</keyword>
<organism evidence="11 12">
    <name type="scientific">Woeseia oceani</name>
    <dbReference type="NCBI Taxonomy" id="1548547"/>
    <lineage>
        <taxon>Bacteria</taxon>
        <taxon>Pseudomonadati</taxon>
        <taxon>Pseudomonadota</taxon>
        <taxon>Gammaproteobacteria</taxon>
        <taxon>Woeseiales</taxon>
        <taxon>Woeseiaceae</taxon>
        <taxon>Woeseia</taxon>
    </lineage>
</organism>
<dbReference type="RefSeq" id="WP_068618543.1">
    <property type="nucleotide sequence ID" value="NZ_CP016268.1"/>
</dbReference>